<gene>
    <name evidence="1" type="ORF">N5D09_17225</name>
</gene>
<evidence type="ECO:0000313" key="1">
    <source>
        <dbReference type="EMBL" id="MDH0689837.1"/>
    </source>
</evidence>
<dbReference type="RefSeq" id="WP_279649446.1">
    <property type="nucleotide sequence ID" value="NZ_JAOCDG010000036.1"/>
</dbReference>
<organism evidence="1 2">
    <name type="scientific">Stutzerimonas stutzeri</name>
    <name type="common">Pseudomonas stutzeri</name>
    <dbReference type="NCBI Taxonomy" id="316"/>
    <lineage>
        <taxon>Bacteria</taxon>
        <taxon>Pseudomonadati</taxon>
        <taxon>Pseudomonadota</taxon>
        <taxon>Gammaproteobacteria</taxon>
        <taxon>Pseudomonadales</taxon>
        <taxon>Pseudomonadaceae</taxon>
        <taxon>Stutzerimonas</taxon>
    </lineage>
</organism>
<feature type="non-terminal residue" evidence="1">
    <location>
        <position position="1"/>
    </location>
</feature>
<reference evidence="1" key="1">
    <citation type="submission" date="2022-09" db="EMBL/GenBank/DDBJ databases">
        <title>Intensive care unit water sources are persistently colonized with multi-drug resistant bacteria and are the site of extensive horizontal gene transfer of antibiotic resistance genes.</title>
        <authorList>
            <person name="Diorio-Toth L."/>
        </authorList>
    </citation>
    <scope>NUCLEOTIDE SEQUENCE</scope>
    <source>
        <strain evidence="1">GD03864</strain>
    </source>
</reference>
<comment type="caution">
    <text evidence="1">The sequence shown here is derived from an EMBL/GenBank/DDBJ whole genome shotgun (WGS) entry which is preliminary data.</text>
</comment>
<name>A0ABD4Y610_STUST</name>
<dbReference type="EMBL" id="JAOCDG010000036">
    <property type="protein sequence ID" value="MDH0689837.1"/>
    <property type="molecule type" value="Genomic_DNA"/>
</dbReference>
<dbReference type="Proteomes" id="UP001161139">
    <property type="component" value="Unassembled WGS sequence"/>
</dbReference>
<accession>A0ABD4Y610</accession>
<dbReference type="AlphaFoldDB" id="A0ABD4Y610"/>
<evidence type="ECO:0000313" key="2">
    <source>
        <dbReference type="Proteomes" id="UP001161139"/>
    </source>
</evidence>
<protein>
    <submittedName>
        <fullName evidence="1">Uncharacterized protein</fullName>
    </submittedName>
</protein>
<proteinExistence type="predicted"/>
<sequence length="70" mass="7849">FDQSDRSHQQDSTTTLPARRILLESATSATLLFSQPFDLQEVLLEDCAGSGAHYRHLKTAVNRLFRLCGN</sequence>